<evidence type="ECO:0000313" key="1">
    <source>
        <dbReference type="EMBL" id="KAK4028548.1"/>
    </source>
</evidence>
<evidence type="ECO:0000313" key="2">
    <source>
        <dbReference type="Proteomes" id="UP001234178"/>
    </source>
</evidence>
<gene>
    <name evidence="1" type="ORF">OUZ56_021553</name>
</gene>
<reference evidence="1 2" key="1">
    <citation type="journal article" date="2023" name="Nucleic Acids Res.">
        <title>The hologenome of Daphnia magna reveals possible DNA methylation and microbiome-mediated evolution of the host genome.</title>
        <authorList>
            <person name="Chaturvedi A."/>
            <person name="Li X."/>
            <person name="Dhandapani V."/>
            <person name="Marshall H."/>
            <person name="Kissane S."/>
            <person name="Cuenca-Cambronero M."/>
            <person name="Asole G."/>
            <person name="Calvet F."/>
            <person name="Ruiz-Romero M."/>
            <person name="Marangio P."/>
            <person name="Guigo R."/>
            <person name="Rago D."/>
            <person name="Mirbahai L."/>
            <person name="Eastwood N."/>
            <person name="Colbourne J.K."/>
            <person name="Zhou J."/>
            <person name="Mallon E."/>
            <person name="Orsini L."/>
        </authorList>
    </citation>
    <scope>NUCLEOTIDE SEQUENCE [LARGE SCALE GENOMIC DNA]</scope>
    <source>
        <strain evidence="1">LRV0_1</strain>
    </source>
</reference>
<sequence>MRKVYPADQFAVRKTRSTGTPINTALHEATLRVEWAEKDAMSMPASFRHDLIQWPTVDEDTGRCGRRTARKRESSSGLRHLVVAAMYVEHISETREMMDKDKSMANFLERIERARSELEGDMGSVFRLSHQSSQFVQADW</sequence>
<proteinExistence type="predicted"/>
<comment type="caution">
    <text evidence="1">The sequence shown here is derived from an EMBL/GenBank/DDBJ whole genome shotgun (WGS) entry which is preliminary data.</text>
</comment>
<name>A0ABR0ATV1_9CRUS</name>
<dbReference type="EMBL" id="JAOYFB010000039">
    <property type="protein sequence ID" value="KAK4028548.1"/>
    <property type="molecule type" value="Genomic_DNA"/>
</dbReference>
<evidence type="ECO:0008006" key="3">
    <source>
        <dbReference type="Google" id="ProtNLM"/>
    </source>
</evidence>
<protein>
    <recommendedName>
        <fullName evidence="3">GMP synthase</fullName>
    </recommendedName>
</protein>
<organism evidence="1 2">
    <name type="scientific">Daphnia magna</name>
    <dbReference type="NCBI Taxonomy" id="35525"/>
    <lineage>
        <taxon>Eukaryota</taxon>
        <taxon>Metazoa</taxon>
        <taxon>Ecdysozoa</taxon>
        <taxon>Arthropoda</taxon>
        <taxon>Crustacea</taxon>
        <taxon>Branchiopoda</taxon>
        <taxon>Diplostraca</taxon>
        <taxon>Cladocera</taxon>
        <taxon>Anomopoda</taxon>
        <taxon>Daphniidae</taxon>
        <taxon>Daphnia</taxon>
    </lineage>
</organism>
<accession>A0ABR0ATV1</accession>
<keyword evidence="2" id="KW-1185">Reference proteome</keyword>
<dbReference type="Proteomes" id="UP001234178">
    <property type="component" value="Unassembled WGS sequence"/>
</dbReference>